<dbReference type="PANTHER" id="PTHR14969">
    <property type="entry name" value="SPHINGOSINE-1-PHOSPHATE PHOSPHOHYDROLASE"/>
    <property type="match status" value="1"/>
</dbReference>
<dbReference type="EC" id="3.6.1.27" evidence="1"/>
<name>A0A191ZEZ0_9GAMM</name>
<feature type="transmembrane region" description="Helical" evidence="4">
    <location>
        <begin position="220"/>
        <end position="238"/>
    </location>
</feature>
<keyword evidence="4" id="KW-0472">Membrane</keyword>
<feature type="domain" description="Phosphatidic acid phosphatase type 2/haloperoxidase" evidence="5">
    <location>
        <begin position="91"/>
        <end position="205"/>
    </location>
</feature>
<comment type="catalytic activity">
    <reaction evidence="3">
        <text>di-trans,octa-cis-undecaprenyl diphosphate + H2O = di-trans,octa-cis-undecaprenyl phosphate + phosphate + H(+)</text>
        <dbReference type="Rhea" id="RHEA:28094"/>
        <dbReference type="ChEBI" id="CHEBI:15377"/>
        <dbReference type="ChEBI" id="CHEBI:15378"/>
        <dbReference type="ChEBI" id="CHEBI:43474"/>
        <dbReference type="ChEBI" id="CHEBI:58405"/>
        <dbReference type="ChEBI" id="CHEBI:60392"/>
        <dbReference type="EC" id="3.6.1.27"/>
    </reaction>
</comment>
<reference evidence="6 7" key="1">
    <citation type="submission" date="2016-06" db="EMBL/GenBank/DDBJ databases">
        <title>Insight into the functional genes involving in sulfur oxidation in Pearl River water.</title>
        <authorList>
            <person name="Luo J."/>
            <person name="Tan X."/>
            <person name="Lin W."/>
        </authorList>
    </citation>
    <scope>NUCLEOTIDE SEQUENCE [LARGE SCALE GENOMIC DNA]</scope>
    <source>
        <strain evidence="6 7">LS2</strain>
    </source>
</reference>
<organism evidence="6 7">
    <name type="scientific">Halothiobacillus diazotrophicus</name>
    <dbReference type="NCBI Taxonomy" id="1860122"/>
    <lineage>
        <taxon>Bacteria</taxon>
        <taxon>Pseudomonadati</taxon>
        <taxon>Pseudomonadota</taxon>
        <taxon>Gammaproteobacteria</taxon>
        <taxon>Chromatiales</taxon>
        <taxon>Halothiobacillaceae</taxon>
        <taxon>Halothiobacillus</taxon>
    </lineage>
</organism>
<evidence type="ECO:0000256" key="4">
    <source>
        <dbReference type="SAM" id="Phobius"/>
    </source>
</evidence>
<dbReference type="InterPro" id="IPR000326">
    <property type="entry name" value="PAP2/HPO"/>
</dbReference>
<feature type="transmembrane region" description="Helical" evidence="4">
    <location>
        <begin position="63"/>
        <end position="84"/>
    </location>
</feature>
<keyword evidence="7" id="KW-1185">Reference proteome</keyword>
<dbReference type="Gene3D" id="1.20.144.10">
    <property type="entry name" value="Phosphatidic acid phosphatase type 2/haloperoxidase"/>
    <property type="match status" value="1"/>
</dbReference>
<feature type="transmembrane region" description="Helical" evidence="4">
    <location>
        <begin position="190"/>
        <end position="208"/>
    </location>
</feature>
<dbReference type="Pfam" id="PF01569">
    <property type="entry name" value="PAP2"/>
    <property type="match status" value="1"/>
</dbReference>
<dbReference type="AlphaFoldDB" id="A0A191ZEZ0"/>
<accession>A0A191ZEZ0</accession>
<sequence length="285" mass="30939">MNKLATQFPHWAQDPMDDPSAGMKLAYGFILTAAISLIVVAATPGLRLTLFHDFNNLGPLAPAIWSGFSSLADTYLALGLLLPVLLWRPKLAALLLLSAILATVMTHTLKPILDIPRPPAVLPLDTFHLIGHRLDHGSFPSGHSVTAFTLAGLLIIGLRLSFGTALLTLAGATLLAISRMAVGVHWPTDVLAGAVIGLVSVLLGQRLLNRWKSLHNARWTTPAGLFITGLCGLTAPWYNTGYPEGIWANWTVAILSLAVLLLASRWYWPSYRNRKRLPLRDLGRS</sequence>
<dbReference type="SUPFAM" id="SSF48317">
    <property type="entry name" value="Acid phosphatase/Vanadium-dependent haloperoxidase"/>
    <property type="match status" value="1"/>
</dbReference>
<dbReference type="SMART" id="SM00014">
    <property type="entry name" value="acidPPc"/>
    <property type="match status" value="1"/>
</dbReference>
<feature type="transmembrane region" description="Helical" evidence="4">
    <location>
        <begin position="250"/>
        <end position="268"/>
    </location>
</feature>
<dbReference type="RefSeq" id="WP_066098444.1">
    <property type="nucleotide sequence ID" value="NZ_CP016027.1"/>
</dbReference>
<dbReference type="KEGG" id="haz:A9404_02745"/>
<dbReference type="PANTHER" id="PTHR14969:SF13">
    <property type="entry name" value="AT30094P"/>
    <property type="match status" value="1"/>
</dbReference>
<keyword evidence="4" id="KW-0812">Transmembrane</keyword>
<evidence type="ECO:0000256" key="1">
    <source>
        <dbReference type="ARBA" id="ARBA00012374"/>
    </source>
</evidence>
<gene>
    <name evidence="6" type="ORF">A9404_02745</name>
</gene>
<keyword evidence="4" id="KW-1133">Transmembrane helix</keyword>
<dbReference type="GO" id="GO:0050380">
    <property type="term" value="F:undecaprenyl-diphosphatase activity"/>
    <property type="evidence" value="ECO:0007669"/>
    <property type="project" value="UniProtKB-EC"/>
</dbReference>
<dbReference type="Proteomes" id="UP000078596">
    <property type="component" value="Chromosome"/>
</dbReference>
<dbReference type="STRING" id="1860122.A9404_02745"/>
<feature type="transmembrane region" description="Helical" evidence="4">
    <location>
        <begin position="91"/>
        <end position="109"/>
    </location>
</feature>
<evidence type="ECO:0000256" key="3">
    <source>
        <dbReference type="ARBA" id="ARBA00047594"/>
    </source>
</evidence>
<dbReference type="EMBL" id="CP016027">
    <property type="protein sequence ID" value="ANJ66439.1"/>
    <property type="molecule type" value="Genomic_DNA"/>
</dbReference>
<dbReference type="CDD" id="cd01610">
    <property type="entry name" value="PAP2_like"/>
    <property type="match status" value="1"/>
</dbReference>
<evidence type="ECO:0000259" key="5">
    <source>
        <dbReference type="SMART" id="SM00014"/>
    </source>
</evidence>
<protein>
    <recommendedName>
        <fullName evidence="1">undecaprenyl-diphosphate phosphatase</fullName>
        <ecNumber evidence="1">3.6.1.27</ecNumber>
    </recommendedName>
    <alternativeName>
        <fullName evidence="2">Undecaprenyl pyrophosphate phosphatase</fullName>
    </alternativeName>
</protein>
<dbReference type="OrthoDB" id="108054at2"/>
<proteinExistence type="predicted"/>
<evidence type="ECO:0000313" key="6">
    <source>
        <dbReference type="EMBL" id="ANJ66439.1"/>
    </source>
</evidence>
<evidence type="ECO:0000256" key="2">
    <source>
        <dbReference type="ARBA" id="ARBA00032707"/>
    </source>
</evidence>
<evidence type="ECO:0000313" key="7">
    <source>
        <dbReference type="Proteomes" id="UP000078596"/>
    </source>
</evidence>
<feature type="transmembrane region" description="Helical" evidence="4">
    <location>
        <begin position="141"/>
        <end position="158"/>
    </location>
</feature>
<dbReference type="InterPro" id="IPR036938">
    <property type="entry name" value="PAP2/HPO_sf"/>
</dbReference>
<feature type="transmembrane region" description="Helical" evidence="4">
    <location>
        <begin position="25"/>
        <end position="43"/>
    </location>
</feature>